<evidence type="ECO:0000256" key="4">
    <source>
        <dbReference type="ARBA" id="ARBA00022960"/>
    </source>
</evidence>
<dbReference type="Gene3D" id="3.30.70.1070">
    <property type="entry name" value="Sporulation related repeat"/>
    <property type="match status" value="1"/>
</dbReference>
<evidence type="ECO:0000256" key="2">
    <source>
        <dbReference type="ARBA" id="ARBA00022729"/>
    </source>
</evidence>
<dbReference type="GO" id="GO:0009252">
    <property type="term" value="P:peptidoglycan biosynthetic process"/>
    <property type="evidence" value="ECO:0007669"/>
    <property type="project" value="UniProtKB-KW"/>
</dbReference>
<keyword evidence="8" id="KW-0121">Carboxypeptidase</keyword>
<dbReference type="SUPFAM" id="SSF56601">
    <property type="entry name" value="beta-lactamase/transpeptidase-like"/>
    <property type="match status" value="1"/>
</dbReference>
<reference evidence="8" key="1">
    <citation type="submission" date="2018-06" db="EMBL/GenBank/DDBJ databases">
        <authorList>
            <person name="Zhirakovskaya E."/>
        </authorList>
    </citation>
    <scope>NUCLEOTIDE SEQUENCE</scope>
</reference>
<keyword evidence="8" id="KW-0645">Protease</keyword>
<sequence>MSQRAVFGLRINVLRAFSAAFLTVLVVLGSLTAGANAQSKRTYAGFVLDAKTGATLYSYAADSARYPASVTKVMTLYILFQELKAGRMTLGTRLNVSRYAAAAVPTKLNLRAGSTIKVGDAIKALVTLSANDVARAIAENISGSESKFAQRMTSTARALGMTRTTYVNASGLPNSRQITTVRDQARLGAAIFQHFPQYYKYFQTRSFTYKGRTYGNHNRLLGRNGIDGIKTGYINASGYNLLTAARINNRHIIVVGFGFNSGSARNAKVAELVARYLPRARRGTYWAQAIIPRVGAFGARNVYAVAQNAPVTPMPRPATRLPAPVAIARETVPQIIQVANRQATSANNDNANNDNKGQTVALVRPEPPLARPGQTRPLIVAKLEAPTELIPNSAIEATNRIAPPTPRPRTTDVLGAWLSKNFQLGPRAGDPVYPARTASLIPPASIGGSSQVAIDLMTSGAIAPGATLQNAASVNGSPPSSWVVQIGAPPSAQAAERMLNDATRRISGLNNFRPYVEQFEKTGRVFYRARFAGFAKREQAVSVCQQIKQQNISCLAVQS</sequence>
<dbReference type="InterPro" id="IPR007730">
    <property type="entry name" value="SPOR-like_dom"/>
</dbReference>
<evidence type="ECO:0000313" key="8">
    <source>
        <dbReference type="EMBL" id="VAW23298.1"/>
    </source>
</evidence>
<dbReference type="InterPro" id="IPR001967">
    <property type="entry name" value="Peptidase_S11_N"/>
</dbReference>
<dbReference type="PANTHER" id="PTHR21581">
    <property type="entry name" value="D-ALANYL-D-ALANINE CARBOXYPEPTIDASE"/>
    <property type="match status" value="1"/>
</dbReference>
<organism evidence="8">
    <name type="scientific">hydrothermal vent metagenome</name>
    <dbReference type="NCBI Taxonomy" id="652676"/>
    <lineage>
        <taxon>unclassified sequences</taxon>
        <taxon>metagenomes</taxon>
        <taxon>ecological metagenomes</taxon>
    </lineage>
</organism>
<dbReference type="GO" id="GO:0008360">
    <property type="term" value="P:regulation of cell shape"/>
    <property type="evidence" value="ECO:0007669"/>
    <property type="project" value="UniProtKB-KW"/>
</dbReference>
<dbReference type="AlphaFoldDB" id="A0A3B0TZ43"/>
<comment type="similarity">
    <text evidence="1">Belongs to the peptidase S11 family.</text>
</comment>
<keyword evidence="5" id="KW-0573">Peptidoglycan synthesis</keyword>
<proteinExistence type="inferred from homology"/>
<evidence type="ECO:0000256" key="1">
    <source>
        <dbReference type="ARBA" id="ARBA00007164"/>
    </source>
</evidence>
<gene>
    <name evidence="8" type="ORF">MNBD_ALPHA12-2124</name>
</gene>
<keyword evidence="4" id="KW-0133">Cell shape</keyword>
<dbReference type="Gene3D" id="3.40.710.10">
    <property type="entry name" value="DD-peptidase/beta-lactamase superfamily"/>
    <property type="match status" value="1"/>
</dbReference>
<keyword evidence="6" id="KW-0961">Cell wall biogenesis/degradation</keyword>
<accession>A0A3B0TZ43</accession>
<dbReference type="EC" id="3.4.16.4" evidence="8"/>
<evidence type="ECO:0000256" key="6">
    <source>
        <dbReference type="ARBA" id="ARBA00023316"/>
    </source>
</evidence>
<dbReference type="GO" id="GO:0071555">
    <property type="term" value="P:cell wall organization"/>
    <property type="evidence" value="ECO:0007669"/>
    <property type="project" value="UniProtKB-KW"/>
</dbReference>
<keyword evidence="2" id="KW-0732">Signal</keyword>
<feature type="domain" description="SPOR" evidence="7">
    <location>
        <begin position="476"/>
        <end position="559"/>
    </location>
</feature>
<protein>
    <submittedName>
        <fullName evidence="8">D-alanyl-D-alanine carboxypeptidase</fullName>
        <ecNumber evidence="8">3.4.16.4</ecNumber>
    </submittedName>
</protein>
<dbReference type="Pfam" id="PF00768">
    <property type="entry name" value="Peptidase_S11"/>
    <property type="match status" value="1"/>
</dbReference>
<dbReference type="PROSITE" id="PS51724">
    <property type="entry name" value="SPOR"/>
    <property type="match status" value="1"/>
</dbReference>
<dbReference type="PRINTS" id="PR00725">
    <property type="entry name" value="DADACBPTASE1"/>
</dbReference>
<evidence type="ECO:0000256" key="5">
    <source>
        <dbReference type="ARBA" id="ARBA00022984"/>
    </source>
</evidence>
<evidence type="ECO:0000256" key="3">
    <source>
        <dbReference type="ARBA" id="ARBA00022801"/>
    </source>
</evidence>
<dbReference type="InterPro" id="IPR018044">
    <property type="entry name" value="Peptidase_S11"/>
</dbReference>
<dbReference type="Pfam" id="PF05036">
    <property type="entry name" value="SPOR"/>
    <property type="match status" value="1"/>
</dbReference>
<dbReference type="InterPro" id="IPR036680">
    <property type="entry name" value="SPOR-like_sf"/>
</dbReference>
<dbReference type="SUPFAM" id="SSF110997">
    <property type="entry name" value="Sporulation related repeat"/>
    <property type="match status" value="1"/>
</dbReference>
<evidence type="ECO:0000259" key="7">
    <source>
        <dbReference type="PROSITE" id="PS51724"/>
    </source>
</evidence>
<dbReference type="PANTHER" id="PTHR21581:SF6">
    <property type="entry name" value="TRAFFICKING PROTEIN PARTICLE COMPLEX SUBUNIT 12"/>
    <property type="match status" value="1"/>
</dbReference>
<dbReference type="GO" id="GO:0006508">
    <property type="term" value="P:proteolysis"/>
    <property type="evidence" value="ECO:0007669"/>
    <property type="project" value="InterPro"/>
</dbReference>
<name>A0A3B0TZ43_9ZZZZ</name>
<dbReference type="EMBL" id="UOEO01000230">
    <property type="protein sequence ID" value="VAW23298.1"/>
    <property type="molecule type" value="Genomic_DNA"/>
</dbReference>
<dbReference type="GO" id="GO:0042834">
    <property type="term" value="F:peptidoglycan binding"/>
    <property type="evidence" value="ECO:0007669"/>
    <property type="project" value="InterPro"/>
</dbReference>
<keyword evidence="3 8" id="KW-0378">Hydrolase</keyword>
<dbReference type="InterPro" id="IPR012338">
    <property type="entry name" value="Beta-lactam/transpept-like"/>
</dbReference>
<dbReference type="GO" id="GO:0009002">
    <property type="term" value="F:serine-type D-Ala-D-Ala carboxypeptidase activity"/>
    <property type="evidence" value="ECO:0007669"/>
    <property type="project" value="UniProtKB-EC"/>
</dbReference>